<dbReference type="Proteomes" id="UP000186469">
    <property type="component" value="Unassembled WGS sequence"/>
</dbReference>
<organism evidence="3 4">
    <name type="scientific">Desulfovibrio litoralis DSM 11393</name>
    <dbReference type="NCBI Taxonomy" id="1121455"/>
    <lineage>
        <taxon>Bacteria</taxon>
        <taxon>Pseudomonadati</taxon>
        <taxon>Thermodesulfobacteriota</taxon>
        <taxon>Desulfovibrionia</taxon>
        <taxon>Desulfovibrionales</taxon>
        <taxon>Desulfovibrionaceae</taxon>
        <taxon>Desulfovibrio</taxon>
    </lineage>
</organism>
<keyword evidence="4" id="KW-1185">Reference proteome</keyword>
<proteinExistence type="predicted"/>
<sequence>MKIVLGIIILLLIIIVCLYAYYGGFSAIVFRKEKQGGEVFVYQSVVGDYKLTGEITDAVYYYLLNTHNIETFKGAGIFYDDPRKVDAAKLRSESGCLLEDKTLTIDSLKLDKYSAKIIPEQNYIVTEMPYNGLISILLGIWRVYPALTKYLKENNLPENLPVMEIYDVPNKKIIYRVFIEQ</sequence>
<keyword evidence="1" id="KW-1133">Transmembrane helix</keyword>
<protein>
    <recommendedName>
        <fullName evidence="2">GyrI-like small molecule binding domain-containing protein</fullName>
    </recommendedName>
</protein>
<dbReference type="AlphaFoldDB" id="A0A1M7SLY1"/>
<evidence type="ECO:0000256" key="1">
    <source>
        <dbReference type="SAM" id="Phobius"/>
    </source>
</evidence>
<feature type="domain" description="GyrI-like small molecule binding" evidence="2">
    <location>
        <begin position="67"/>
        <end position="168"/>
    </location>
</feature>
<dbReference type="InterPro" id="IPR011256">
    <property type="entry name" value="Reg_factor_effector_dom_sf"/>
</dbReference>
<dbReference type="PANTHER" id="PTHR15949:SF3">
    <property type="entry name" value="TESTIS-EXPRESSED PROTEIN 264"/>
    <property type="match status" value="1"/>
</dbReference>
<evidence type="ECO:0000259" key="2">
    <source>
        <dbReference type="Pfam" id="PF06445"/>
    </source>
</evidence>
<dbReference type="InterPro" id="IPR029442">
    <property type="entry name" value="GyrI-like"/>
</dbReference>
<gene>
    <name evidence="3" type="ORF">SAMN02745728_01014</name>
</gene>
<feature type="transmembrane region" description="Helical" evidence="1">
    <location>
        <begin position="6"/>
        <end position="30"/>
    </location>
</feature>
<accession>A0A1M7SLY1</accession>
<dbReference type="STRING" id="1121455.SAMN02745728_01014"/>
<dbReference type="OrthoDB" id="5337216at2"/>
<evidence type="ECO:0000313" key="4">
    <source>
        <dbReference type="Proteomes" id="UP000186469"/>
    </source>
</evidence>
<keyword evidence="1" id="KW-0812">Transmembrane</keyword>
<reference evidence="3 4" key="1">
    <citation type="submission" date="2016-12" db="EMBL/GenBank/DDBJ databases">
        <authorList>
            <person name="Song W.-J."/>
            <person name="Kurnit D.M."/>
        </authorList>
    </citation>
    <scope>NUCLEOTIDE SEQUENCE [LARGE SCALE GENOMIC DNA]</scope>
    <source>
        <strain evidence="3 4">DSM 11393</strain>
    </source>
</reference>
<keyword evidence="1" id="KW-0472">Membrane</keyword>
<dbReference type="PANTHER" id="PTHR15949">
    <property type="entry name" value="TESTIS-EXPRESSED PROTEIN 264"/>
    <property type="match status" value="1"/>
</dbReference>
<evidence type="ECO:0000313" key="3">
    <source>
        <dbReference type="EMBL" id="SHN59472.1"/>
    </source>
</evidence>
<dbReference type="Gene3D" id="3.20.80.10">
    <property type="entry name" value="Regulatory factor, effector binding domain"/>
    <property type="match status" value="1"/>
</dbReference>
<name>A0A1M7SLY1_9BACT</name>
<dbReference type="Pfam" id="PF06445">
    <property type="entry name" value="GyrI-like"/>
    <property type="match status" value="1"/>
</dbReference>
<dbReference type="RefSeq" id="WP_072696712.1">
    <property type="nucleotide sequence ID" value="NZ_FRDI01000004.1"/>
</dbReference>
<dbReference type="EMBL" id="FRDI01000004">
    <property type="protein sequence ID" value="SHN59472.1"/>
    <property type="molecule type" value="Genomic_DNA"/>
</dbReference>